<protein>
    <recommendedName>
        <fullName evidence="1">Myb/SANT-like domain-containing protein</fullName>
    </recommendedName>
</protein>
<feature type="domain" description="Myb/SANT-like" evidence="1">
    <location>
        <begin position="14"/>
        <end position="77"/>
    </location>
</feature>
<evidence type="ECO:0000313" key="3">
    <source>
        <dbReference type="Proteomes" id="UP001187471"/>
    </source>
</evidence>
<gene>
    <name evidence="2" type="ORF">RJ640_001488</name>
</gene>
<sequence>MYMNLARSINEQTSEYDVAIKTMNECSTVKLPDEVTNRLKTLQKKMDIGVEVFRHDNSFGWNAITKQIEAPPEVWMELSIAVKLNVVYTTEVP</sequence>
<dbReference type="Pfam" id="PF12776">
    <property type="entry name" value="Myb_DNA-bind_3"/>
    <property type="match status" value="1"/>
</dbReference>
<dbReference type="EMBL" id="JAVXUO010003223">
    <property type="protein sequence ID" value="KAK2965411.1"/>
    <property type="molecule type" value="Genomic_DNA"/>
</dbReference>
<organism evidence="2 3">
    <name type="scientific">Escallonia rubra</name>
    <dbReference type="NCBI Taxonomy" id="112253"/>
    <lineage>
        <taxon>Eukaryota</taxon>
        <taxon>Viridiplantae</taxon>
        <taxon>Streptophyta</taxon>
        <taxon>Embryophyta</taxon>
        <taxon>Tracheophyta</taxon>
        <taxon>Spermatophyta</taxon>
        <taxon>Magnoliopsida</taxon>
        <taxon>eudicotyledons</taxon>
        <taxon>Gunneridae</taxon>
        <taxon>Pentapetalae</taxon>
        <taxon>asterids</taxon>
        <taxon>campanulids</taxon>
        <taxon>Escalloniales</taxon>
        <taxon>Escalloniaceae</taxon>
        <taxon>Escallonia</taxon>
    </lineage>
</organism>
<proteinExistence type="predicted"/>
<keyword evidence="3" id="KW-1185">Reference proteome</keyword>
<evidence type="ECO:0000259" key="1">
    <source>
        <dbReference type="Pfam" id="PF12776"/>
    </source>
</evidence>
<name>A0AA88QNQ0_9ASTE</name>
<dbReference type="InterPro" id="IPR024752">
    <property type="entry name" value="Myb/SANT-like_dom"/>
</dbReference>
<comment type="caution">
    <text evidence="2">The sequence shown here is derived from an EMBL/GenBank/DDBJ whole genome shotgun (WGS) entry which is preliminary data.</text>
</comment>
<accession>A0AA88QNQ0</accession>
<reference evidence="2" key="1">
    <citation type="submission" date="2022-12" db="EMBL/GenBank/DDBJ databases">
        <title>Draft genome assemblies for two species of Escallonia (Escalloniales).</title>
        <authorList>
            <person name="Chanderbali A."/>
            <person name="Dervinis C."/>
            <person name="Anghel I."/>
            <person name="Soltis D."/>
            <person name="Soltis P."/>
            <person name="Zapata F."/>
        </authorList>
    </citation>
    <scope>NUCLEOTIDE SEQUENCE</scope>
    <source>
        <strain evidence="2">UCBG92.1500</strain>
        <tissue evidence="2">Leaf</tissue>
    </source>
</reference>
<evidence type="ECO:0000313" key="2">
    <source>
        <dbReference type="EMBL" id="KAK2965411.1"/>
    </source>
</evidence>
<dbReference type="AlphaFoldDB" id="A0AA88QNQ0"/>
<dbReference type="Proteomes" id="UP001187471">
    <property type="component" value="Unassembled WGS sequence"/>
</dbReference>